<keyword evidence="1" id="KW-0812">Transmembrane</keyword>
<proteinExistence type="predicted"/>
<reference evidence="3" key="1">
    <citation type="submission" date="2016-10" db="EMBL/GenBank/DDBJ databases">
        <authorList>
            <person name="Varghese N."/>
            <person name="Submissions S."/>
        </authorList>
    </citation>
    <scope>NUCLEOTIDE SEQUENCE [LARGE SCALE GENOMIC DNA]</scope>
    <source>
        <strain evidence="3">CGMCC 1.10119</strain>
    </source>
</reference>
<gene>
    <name evidence="2" type="ORF">SAMN04487949_3121</name>
</gene>
<feature type="transmembrane region" description="Helical" evidence="1">
    <location>
        <begin position="62"/>
        <end position="80"/>
    </location>
</feature>
<protein>
    <submittedName>
        <fullName evidence="2">Uncharacterized protein</fullName>
    </submittedName>
</protein>
<evidence type="ECO:0000256" key="1">
    <source>
        <dbReference type="SAM" id="Phobius"/>
    </source>
</evidence>
<feature type="transmembrane region" description="Helical" evidence="1">
    <location>
        <begin position="36"/>
        <end position="55"/>
    </location>
</feature>
<sequence>MSRTRTTIAALLHAALAALCWTWFDFSTLLTNTELAYLAVGSLVLGALPAVLLTSKRLRTPSVVVATLFALSAYGTWSVVSAGLTPVDPTPFGWYLLGWPAVAAAALLVGGGEYGFRRYRQPTTNANGTAE</sequence>
<dbReference type="Proteomes" id="UP000199451">
    <property type="component" value="Unassembled WGS sequence"/>
</dbReference>
<keyword evidence="1" id="KW-1133">Transmembrane helix</keyword>
<keyword evidence="3" id="KW-1185">Reference proteome</keyword>
<keyword evidence="1" id="KW-0472">Membrane</keyword>
<dbReference type="RefSeq" id="WP_089698859.1">
    <property type="nucleotide sequence ID" value="NZ_FNHL01000004.1"/>
</dbReference>
<feature type="transmembrane region" description="Helical" evidence="1">
    <location>
        <begin position="92"/>
        <end position="111"/>
    </location>
</feature>
<accession>A0A1G9XTA5</accession>
<evidence type="ECO:0000313" key="3">
    <source>
        <dbReference type="Proteomes" id="UP000199451"/>
    </source>
</evidence>
<dbReference type="AlphaFoldDB" id="A0A1G9XTA5"/>
<organism evidence="2 3">
    <name type="scientific">Halogranum gelatinilyticum</name>
    <dbReference type="NCBI Taxonomy" id="660521"/>
    <lineage>
        <taxon>Archaea</taxon>
        <taxon>Methanobacteriati</taxon>
        <taxon>Methanobacteriota</taxon>
        <taxon>Stenosarchaea group</taxon>
        <taxon>Halobacteria</taxon>
        <taxon>Halobacteriales</taxon>
        <taxon>Haloferacaceae</taxon>
    </lineage>
</organism>
<dbReference type="OrthoDB" id="312399at2157"/>
<name>A0A1G9XTA5_9EURY</name>
<dbReference type="EMBL" id="FNHL01000004">
    <property type="protein sequence ID" value="SDN00052.1"/>
    <property type="molecule type" value="Genomic_DNA"/>
</dbReference>
<evidence type="ECO:0000313" key="2">
    <source>
        <dbReference type="EMBL" id="SDN00052.1"/>
    </source>
</evidence>